<dbReference type="EMBL" id="PCMW01000065">
    <property type="protein sequence ID" value="PDS23236.1"/>
    <property type="molecule type" value="Genomic_DNA"/>
</dbReference>
<sequence>MKKKIFIITAIGLFLYSCFRYMGLFIFWLLTPGDGELRPAERILFQQIKKESNALDIWREPKYHISNPKDTVTYRVIIRNREAKKTINKDSLKNEANKISIKLENSLNLNSKFINYIIHFESSGEYGYDVSYKFKRIEIANSKASTPVVEVP</sequence>
<comment type="caution">
    <text evidence="2">The sequence shown here is derived from an EMBL/GenBank/DDBJ whole genome shotgun (WGS) entry which is preliminary data.</text>
</comment>
<proteinExistence type="predicted"/>
<reference evidence="2 3" key="1">
    <citation type="submission" date="2017-09" db="EMBL/GenBank/DDBJ databases">
        <title>Whole genomes of Flavobacteriaceae.</title>
        <authorList>
            <person name="Stine C."/>
            <person name="Li C."/>
            <person name="Tadesse D."/>
        </authorList>
    </citation>
    <scope>NUCLEOTIDE SEQUENCE [LARGE SCALE GENOMIC DNA]</scope>
    <source>
        <strain evidence="2 3">ATCC 35036</strain>
    </source>
</reference>
<evidence type="ECO:0000256" key="1">
    <source>
        <dbReference type="SAM" id="Phobius"/>
    </source>
</evidence>
<gene>
    <name evidence="2" type="ORF">B0A77_11270</name>
</gene>
<feature type="transmembrane region" description="Helical" evidence="1">
    <location>
        <begin position="7"/>
        <end position="30"/>
    </location>
</feature>
<organism evidence="2 3">
    <name type="scientific">Flavobacterium branchiophilum</name>
    <dbReference type="NCBI Taxonomy" id="55197"/>
    <lineage>
        <taxon>Bacteria</taxon>
        <taxon>Pseudomonadati</taxon>
        <taxon>Bacteroidota</taxon>
        <taxon>Flavobacteriia</taxon>
        <taxon>Flavobacteriales</taxon>
        <taxon>Flavobacteriaceae</taxon>
        <taxon>Flavobacterium</taxon>
    </lineage>
</organism>
<evidence type="ECO:0000313" key="2">
    <source>
        <dbReference type="EMBL" id="PDS23236.1"/>
    </source>
</evidence>
<dbReference type="RefSeq" id="WP_097554500.1">
    <property type="nucleotide sequence ID" value="NZ_PCMW01000065.1"/>
</dbReference>
<keyword evidence="1" id="KW-1133">Transmembrane helix</keyword>
<dbReference type="Proteomes" id="UP000220828">
    <property type="component" value="Unassembled WGS sequence"/>
</dbReference>
<keyword evidence="1" id="KW-0812">Transmembrane</keyword>
<name>A0A2H3KPK7_9FLAO</name>
<keyword evidence="1" id="KW-0472">Membrane</keyword>
<accession>A0A2H3KPK7</accession>
<protein>
    <recommendedName>
        <fullName evidence="4">Lipoprotein</fullName>
    </recommendedName>
</protein>
<dbReference type="AlphaFoldDB" id="A0A2H3KPK7"/>
<dbReference type="PROSITE" id="PS51257">
    <property type="entry name" value="PROKAR_LIPOPROTEIN"/>
    <property type="match status" value="1"/>
</dbReference>
<evidence type="ECO:0000313" key="3">
    <source>
        <dbReference type="Proteomes" id="UP000220828"/>
    </source>
</evidence>
<dbReference type="OrthoDB" id="1256904at2"/>
<evidence type="ECO:0008006" key="4">
    <source>
        <dbReference type="Google" id="ProtNLM"/>
    </source>
</evidence>